<accession>A0A6N6VJ14</accession>
<evidence type="ECO:0000256" key="1">
    <source>
        <dbReference type="ARBA" id="ARBA00022490"/>
    </source>
</evidence>
<comment type="catalytic activity">
    <reaction evidence="4">
        <text>N-terminal L-glutamyl-[protein] + L-leucyl-tRNA(Leu) = N-terminal L-leucyl-L-glutamyl-[protein] + tRNA(Leu) + H(+)</text>
        <dbReference type="Rhea" id="RHEA:50412"/>
        <dbReference type="Rhea" id="RHEA-COMP:9613"/>
        <dbReference type="Rhea" id="RHEA-COMP:9622"/>
        <dbReference type="Rhea" id="RHEA-COMP:12664"/>
        <dbReference type="Rhea" id="RHEA-COMP:12668"/>
        <dbReference type="ChEBI" id="CHEBI:15378"/>
        <dbReference type="ChEBI" id="CHEBI:64721"/>
        <dbReference type="ChEBI" id="CHEBI:78442"/>
        <dbReference type="ChEBI" id="CHEBI:78494"/>
        <dbReference type="ChEBI" id="CHEBI:133041"/>
        <dbReference type="EC" id="2.3.2.29"/>
    </reaction>
</comment>
<dbReference type="NCBIfam" id="NF002342">
    <property type="entry name" value="PRK01305.1-3"/>
    <property type="match status" value="1"/>
</dbReference>
<dbReference type="PIRSF" id="PIRSF037208">
    <property type="entry name" value="ATE_pro_prd"/>
    <property type="match status" value="1"/>
</dbReference>
<keyword evidence="2 4" id="KW-0808">Transferase</keyword>
<proteinExistence type="inferred from homology"/>
<dbReference type="HAMAP" id="MF_00689">
    <property type="entry name" value="Bpt"/>
    <property type="match status" value="1"/>
</dbReference>
<feature type="domain" description="N-end rule aminoacyl transferase C-terminal" evidence="6">
    <location>
        <begin position="108"/>
        <end position="236"/>
    </location>
</feature>
<evidence type="ECO:0000313" key="8">
    <source>
        <dbReference type="Proteomes" id="UP000468901"/>
    </source>
</evidence>
<dbReference type="InterPro" id="IPR007471">
    <property type="entry name" value="N-end_Aminoacyl_Trfase_N"/>
</dbReference>
<dbReference type="EMBL" id="WESC01000007">
    <property type="protein sequence ID" value="KAB7740145.1"/>
    <property type="molecule type" value="Genomic_DNA"/>
</dbReference>
<dbReference type="GO" id="GO:0005737">
    <property type="term" value="C:cytoplasm"/>
    <property type="evidence" value="ECO:0007669"/>
    <property type="project" value="UniProtKB-SubCell"/>
</dbReference>
<comment type="similarity">
    <text evidence="4">Belongs to the R-transferase family. Bpt subfamily.</text>
</comment>
<keyword evidence="1 4" id="KW-0963">Cytoplasm</keyword>
<dbReference type="GO" id="GO:0004057">
    <property type="term" value="F:arginyl-tRNA--protein transferase activity"/>
    <property type="evidence" value="ECO:0007669"/>
    <property type="project" value="InterPro"/>
</dbReference>
<reference evidence="7 8" key="1">
    <citation type="submission" date="2019-09" db="EMBL/GenBank/DDBJ databases">
        <title>Parvibaculum sedimenti sp. nov., isolated from sediment.</title>
        <authorList>
            <person name="Wang Y."/>
        </authorList>
    </citation>
    <scope>NUCLEOTIDE SEQUENCE [LARGE SCALE GENOMIC DNA]</scope>
    <source>
        <strain evidence="7 8">HXT-9</strain>
    </source>
</reference>
<dbReference type="PANTHER" id="PTHR21367:SF1">
    <property type="entry name" value="ARGINYL-TRNA--PROTEIN TRANSFERASE 1"/>
    <property type="match status" value="1"/>
</dbReference>
<name>A0A6N6VJ14_9HYPH</name>
<dbReference type="NCBIfam" id="NF002346">
    <property type="entry name" value="PRK01305.2-3"/>
    <property type="match status" value="1"/>
</dbReference>
<dbReference type="SUPFAM" id="SSF55729">
    <property type="entry name" value="Acyl-CoA N-acyltransferases (Nat)"/>
    <property type="match status" value="1"/>
</dbReference>
<keyword evidence="3 4" id="KW-0012">Acyltransferase</keyword>
<dbReference type="Proteomes" id="UP000468901">
    <property type="component" value="Unassembled WGS sequence"/>
</dbReference>
<dbReference type="GO" id="GO:0008914">
    <property type="term" value="F:leucyl-tRNA--protein transferase activity"/>
    <property type="evidence" value="ECO:0007669"/>
    <property type="project" value="UniProtKB-UniRule"/>
</dbReference>
<dbReference type="InterPro" id="IPR030700">
    <property type="entry name" value="N-end_Aminoacyl_Trfase"/>
</dbReference>
<evidence type="ECO:0000313" key="7">
    <source>
        <dbReference type="EMBL" id="KAB7740145.1"/>
    </source>
</evidence>
<dbReference type="InterPro" id="IPR007472">
    <property type="entry name" value="N-end_Aminoacyl_Trfase_C"/>
</dbReference>
<dbReference type="InterPro" id="IPR017138">
    <property type="entry name" value="Asp_Glu_LeuTrfase"/>
</dbReference>
<evidence type="ECO:0000256" key="2">
    <source>
        <dbReference type="ARBA" id="ARBA00022679"/>
    </source>
</evidence>
<dbReference type="GO" id="GO:0071596">
    <property type="term" value="P:ubiquitin-dependent protein catabolic process via the N-end rule pathway"/>
    <property type="evidence" value="ECO:0007669"/>
    <property type="project" value="InterPro"/>
</dbReference>
<dbReference type="InterPro" id="IPR016181">
    <property type="entry name" value="Acyl_CoA_acyltransferase"/>
</dbReference>
<comment type="catalytic activity">
    <reaction evidence="4">
        <text>N-terminal L-aspartyl-[protein] + L-leucyl-tRNA(Leu) = N-terminal L-leucyl-L-aspartyl-[protein] + tRNA(Leu) + H(+)</text>
        <dbReference type="Rhea" id="RHEA:50420"/>
        <dbReference type="Rhea" id="RHEA-COMP:9613"/>
        <dbReference type="Rhea" id="RHEA-COMP:9622"/>
        <dbReference type="Rhea" id="RHEA-COMP:12669"/>
        <dbReference type="Rhea" id="RHEA-COMP:12674"/>
        <dbReference type="ChEBI" id="CHEBI:15378"/>
        <dbReference type="ChEBI" id="CHEBI:64720"/>
        <dbReference type="ChEBI" id="CHEBI:78442"/>
        <dbReference type="ChEBI" id="CHEBI:78494"/>
        <dbReference type="ChEBI" id="CHEBI:133042"/>
        <dbReference type="EC" id="2.3.2.29"/>
    </reaction>
</comment>
<protein>
    <recommendedName>
        <fullName evidence="4">Aspartate/glutamate leucyltransferase</fullName>
        <ecNumber evidence="4">2.3.2.29</ecNumber>
    </recommendedName>
</protein>
<comment type="function">
    <text evidence="4">Functions in the N-end rule pathway of protein degradation where it conjugates Leu from its aminoacyl-tRNA to the N-termini of proteins containing an N-terminal aspartate or glutamate.</text>
</comment>
<sequence length="246" mass="28001">MTEHFGNRFPQFYITTPQPCPYLPGRYEKKVFTHLLGENAVALNNVLTQSGFRRSQNIAYRPACDGCAACVSVRIVVDEFEPNRSFRRVLARNEDLNGEEKPARATPEQFSLLRVYLDARHAEGGMADMTSLDYVSMIEDTNVMTSVVEYRSPPASDEEKAPLIAAALTDTLEDGLSMVYSFFDTSAEERSLGTFMVLDHIRRAQRKGLPYVYLGYWVADCRKMAYKMRYRPLEALGMNGWERHPA</sequence>
<dbReference type="PANTHER" id="PTHR21367">
    <property type="entry name" value="ARGININE-TRNA-PROTEIN TRANSFERASE 1"/>
    <property type="match status" value="1"/>
</dbReference>
<feature type="domain" description="N-end aminoacyl transferase N-terminal" evidence="5">
    <location>
        <begin position="18"/>
        <end position="88"/>
    </location>
</feature>
<evidence type="ECO:0000259" key="6">
    <source>
        <dbReference type="Pfam" id="PF04377"/>
    </source>
</evidence>
<keyword evidence="8" id="KW-1185">Reference proteome</keyword>
<evidence type="ECO:0000259" key="5">
    <source>
        <dbReference type="Pfam" id="PF04376"/>
    </source>
</evidence>
<comment type="caution">
    <text evidence="7">The sequence shown here is derived from an EMBL/GenBank/DDBJ whole genome shotgun (WGS) entry which is preliminary data.</text>
</comment>
<evidence type="ECO:0000256" key="4">
    <source>
        <dbReference type="HAMAP-Rule" id="MF_00689"/>
    </source>
</evidence>
<evidence type="ECO:0000256" key="3">
    <source>
        <dbReference type="ARBA" id="ARBA00023315"/>
    </source>
</evidence>
<dbReference type="NCBIfam" id="NF002343">
    <property type="entry name" value="PRK01305.1-4"/>
    <property type="match status" value="1"/>
</dbReference>
<dbReference type="Pfam" id="PF04376">
    <property type="entry name" value="ATE_N"/>
    <property type="match status" value="1"/>
</dbReference>
<dbReference type="RefSeq" id="WP_152216031.1">
    <property type="nucleotide sequence ID" value="NZ_WESC01000007.1"/>
</dbReference>
<gene>
    <name evidence="4" type="primary">bpt</name>
    <name evidence="7" type="ORF">F2P47_09050</name>
</gene>
<dbReference type="AlphaFoldDB" id="A0A6N6VJ14"/>
<comment type="subcellular location">
    <subcellularLocation>
        <location evidence="4">Cytoplasm</location>
    </subcellularLocation>
</comment>
<dbReference type="EC" id="2.3.2.29" evidence="4"/>
<dbReference type="Pfam" id="PF04377">
    <property type="entry name" value="ATE_C"/>
    <property type="match status" value="1"/>
</dbReference>
<organism evidence="7 8">
    <name type="scientific">Parvibaculum sedimenti</name>
    <dbReference type="NCBI Taxonomy" id="2608632"/>
    <lineage>
        <taxon>Bacteria</taxon>
        <taxon>Pseudomonadati</taxon>
        <taxon>Pseudomonadota</taxon>
        <taxon>Alphaproteobacteria</taxon>
        <taxon>Hyphomicrobiales</taxon>
        <taxon>Parvibaculaceae</taxon>
        <taxon>Parvibaculum</taxon>
    </lineage>
</organism>